<evidence type="ECO:0000313" key="2">
    <source>
        <dbReference type="EMBL" id="KAH3838161.1"/>
    </source>
</evidence>
<evidence type="ECO:0008006" key="4">
    <source>
        <dbReference type="Google" id="ProtNLM"/>
    </source>
</evidence>
<gene>
    <name evidence="2" type="ORF">DPMN_111568</name>
</gene>
<protein>
    <recommendedName>
        <fullName evidence="4">G-protein coupled receptors family 2 profile 2 domain-containing protein</fullName>
    </recommendedName>
</protein>
<comment type="caution">
    <text evidence="2">The sequence shown here is derived from an EMBL/GenBank/DDBJ whole genome shotgun (WGS) entry which is preliminary data.</text>
</comment>
<sequence>MCRDILPRQQNAPKRVNIYLVKYVTVVITAVAWGMGVLGTDTSLETASWCWIDPRTPHTLLWQFVTGKFMEIVAYITTVVLYTVLKIFLQKQVNPCFCQEIVTNMYGA</sequence>
<evidence type="ECO:0000313" key="3">
    <source>
        <dbReference type="Proteomes" id="UP000828390"/>
    </source>
</evidence>
<keyword evidence="1" id="KW-0472">Membrane</keyword>
<proteinExistence type="predicted"/>
<evidence type="ECO:0000256" key="1">
    <source>
        <dbReference type="SAM" id="Phobius"/>
    </source>
</evidence>
<keyword evidence="3" id="KW-1185">Reference proteome</keyword>
<feature type="transmembrane region" description="Helical" evidence="1">
    <location>
        <begin position="60"/>
        <end position="85"/>
    </location>
</feature>
<name>A0A9D4KEI3_DREPO</name>
<dbReference type="Proteomes" id="UP000828390">
    <property type="component" value="Unassembled WGS sequence"/>
</dbReference>
<accession>A0A9D4KEI3</accession>
<keyword evidence="1" id="KW-0812">Transmembrane</keyword>
<organism evidence="2 3">
    <name type="scientific">Dreissena polymorpha</name>
    <name type="common">Zebra mussel</name>
    <name type="synonym">Mytilus polymorpha</name>
    <dbReference type="NCBI Taxonomy" id="45954"/>
    <lineage>
        <taxon>Eukaryota</taxon>
        <taxon>Metazoa</taxon>
        <taxon>Spiralia</taxon>
        <taxon>Lophotrochozoa</taxon>
        <taxon>Mollusca</taxon>
        <taxon>Bivalvia</taxon>
        <taxon>Autobranchia</taxon>
        <taxon>Heteroconchia</taxon>
        <taxon>Euheterodonta</taxon>
        <taxon>Imparidentia</taxon>
        <taxon>Neoheterodontei</taxon>
        <taxon>Myida</taxon>
        <taxon>Dreissenoidea</taxon>
        <taxon>Dreissenidae</taxon>
        <taxon>Dreissena</taxon>
    </lineage>
</organism>
<feature type="transmembrane region" description="Helical" evidence="1">
    <location>
        <begin position="20"/>
        <end position="40"/>
    </location>
</feature>
<dbReference type="AlphaFoldDB" id="A0A9D4KEI3"/>
<reference evidence="2" key="1">
    <citation type="journal article" date="2019" name="bioRxiv">
        <title>The Genome of the Zebra Mussel, Dreissena polymorpha: A Resource for Invasive Species Research.</title>
        <authorList>
            <person name="McCartney M.A."/>
            <person name="Auch B."/>
            <person name="Kono T."/>
            <person name="Mallez S."/>
            <person name="Zhang Y."/>
            <person name="Obille A."/>
            <person name="Becker A."/>
            <person name="Abrahante J.E."/>
            <person name="Garbe J."/>
            <person name="Badalamenti J.P."/>
            <person name="Herman A."/>
            <person name="Mangelson H."/>
            <person name="Liachko I."/>
            <person name="Sullivan S."/>
            <person name="Sone E.D."/>
            <person name="Koren S."/>
            <person name="Silverstein K.A.T."/>
            <person name="Beckman K.B."/>
            <person name="Gohl D.M."/>
        </authorList>
    </citation>
    <scope>NUCLEOTIDE SEQUENCE</scope>
    <source>
        <strain evidence="2">Duluth1</strain>
        <tissue evidence="2">Whole animal</tissue>
    </source>
</reference>
<reference evidence="2" key="2">
    <citation type="submission" date="2020-11" db="EMBL/GenBank/DDBJ databases">
        <authorList>
            <person name="McCartney M.A."/>
            <person name="Auch B."/>
            <person name="Kono T."/>
            <person name="Mallez S."/>
            <person name="Becker A."/>
            <person name="Gohl D.M."/>
            <person name="Silverstein K.A.T."/>
            <person name="Koren S."/>
            <person name="Bechman K.B."/>
            <person name="Herman A."/>
            <person name="Abrahante J.E."/>
            <person name="Garbe J."/>
        </authorList>
    </citation>
    <scope>NUCLEOTIDE SEQUENCE</scope>
    <source>
        <strain evidence="2">Duluth1</strain>
        <tissue evidence="2">Whole animal</tissue>
    </source>
</reference>
<dbReference type="EMBL" id="JAIWYP010000004">
    <property type="protein sequence ID" value="KAH3838161.1"/>
    <property type="molecule type" value="Genomic_DNA"/>
</dbReference>
<keyword evidence="1" id="KW-1133">Transmembrane helix</keyword>